<dbReference type="PANTHER" id="PTHR43877">
    <property type="entry name" value="AMINOALKYLPHOSPHONATE N-ACETYLTRANSFERASE-RELATED-RELATED"/>
    <property type="match status" value="1"/>
</dbReference>
<feature type="compositionally biased region" description="Polar residues" evidence="3">
    <location>
        <begin position="190"/>
        <end position="199"/>
    </location>
</feature>
<evidence type="ECO:0000259" key="4">
    <source>
        <dbReference type="PROSITE" id="PS51186"/>
    </source>
</evidence>
<comment type="caution">
    <text evidence="5">The sequence shown here is derived from an EMBL/GenBank/DDBJ whole genome shotgun (WGS) entry which is preliminary data.</text>
</comment>
<dbReference type="RefSeq" id="WP_181271132.1">
    <property type="nucleotide sequence ID" value="NZ_BMJG01000004.1"/>
</dbReference>
<protein>
    <recommendedName>
        <fullName evidence="4">N-acetyltransferase domain-containing protein</fullName>
    </recommendedName>
</protein>
<evidence type="ECO:0000313" key="5">
    <source>
        <dbReference type="EMBL" id="GGC34599.1"/>
    </source>
</evidence>
<name>A0ABQ1M6Q5_9MICO</name>
<dbReference type="InterPro" id="IPR050832">
    <property type="entry name" value="Bact_Acetyltransf"/>
</dbReference>
<feature type="compositionally biased region" description="Polar residues" evidence="3">
    <location>
        <begin position="206"/>
        <end position="215"/>
    </location>
</feature>
<dbReference type="InterPro" id="IPR016181">
    <property type="entry name" value="Acyl_CoA_acyltransferase"/>
</dbReference>
<feature type="domain" description="N-acetyltransferase" evidence="4">
    <location>
        <begin position="2"/>
        <end position="168"/>
    </location>
</feature>
<feature type="region of interest" description="Disordered" evidence="3">
    <location>
        <begin position="187"/>
        <end position="215"/>
    </location>
</feature>
<accession>A0ABQ1M6Q5</accession>
<keyword evidence="1" id="KW-0808">Transferase</keyword>
<gene>
    <name evidence="5" type="ORF">GCM10010974_16330</name>
</gene>
<evidence type="ECO:0000313" key="6">
    <source>
        <dbReference type="Proteomes" id="UP000632322"/>
    </source>
</evidence>
<keyword evidence="6" id="KW-1185">Reference proteome</keyword>
<evidence type="ECO:0000256" key="3">
    <source>
        <dbReference type="SAM" id="MobiDB-lite"/>
    </source>
</evidence>
<keyword evidence="2" id="KW-0012">Acyltransferase</keyword>
<dbReference type="Gene3D" id="3.40.630.30">
    <property type="match status" value="1"/>
</dbReference>
<dbReference type="InterPro" id="IPR000182">
    <property type="entry name" value="GNAT_dom"/>
</dbReference>
<dbReference type="CDD" id="cd04301">
    <property type="entry name" value="NAT_SF"/>
    <property type="match status" value="1"/>
</dbReference>
<evidence type="ECO:0000256" key="2">
    <source>
        <dbReference type="ARBA" id="ARBA00023315"/>
    </source>
</evidence>
<dbReference type="Pfam" id="PF00583">
    <property type="entry name" value="Acetyltransf_1"/>
    <property type="match status" value="1"/>
</dbReference>
<evidence type="ECO:0000256" key="1">
    <source>
        <dbReference type="ARBA" id="ARBA00022679"/>
    </source>
</evidence>
<sequence length="311" mass="33684">MVLIRTAHPDEFRLVGRVTYEGFGHGSSERGEPTPERLALLMDAEARAAGGDLLVAVDDSDMIIGTASLLRADSALSRQASEGEAELRLLAVLPSARQSGVGLDLMREAITRARDWGAHALVLDTGPHNFRSQRLYHSLGFDRVPEREALPSSGGGPLAVFRYRLDDPEGVAVRLSNDAARRSALHFRSRITSDPTMTQRSERMSEQNSGSSTESDLFDVWRVETRDARRLLAVVLTHRIRPSESEATESRAEQRSPLRSVSVLADVADPIAVAAESDYPDAHAAIGRLLDVLSHGGLAVPARERAGAVPG</sequence>
<dbReference type="SUPFAM" id="SSF55729">
    <property type="entry name" value="Acyl-CoA N-acyltransferases (Nat)"/>
    <property type="match status" value="1"/>
</dbReference>
<dbReference type="Proteomes" id="UP000632322">
    <property type="component" value="Unassembled WGS sequence"/>
</dbReference>
<proteinExistence type="predicted"/>
<dbReference type="PANTHER" id="PTHR43877:SF2">
    <property type="entry name" value="AMINOALKYLPHOSPHONATE N-ACETYLTRANSFERASE-RELATED"/>
    <property type="match status" value="1"/>
</dbReference>
<dbReference type="PROSITE" id="PS51186">
    <property type="entry name" value="GNAT"/>
    <property type="match status" value="1"/>
</dbReference>
<reference evidence="6" key="1">
    <citation type="journal article" date="2019" name="Int. J. Syst. Evol. Microbiol.">
        <title>The Global Catalogue of Microorganisms (GCM) 10K type strain sequencing project: providing services to taxonomists for standard genome sequencing and annotation.</title>
        <authorList>
            <consortium name="The Broad Institute Genomics Platform"/>
            <consortium name="The Broad Institute Genome Sequencing Center for Infectious Disease"/>
            <person name="Wu L."/>
            <person name="Ma J."/>
        </authorList>
    </citation>
    <scope>NUCLEOTIDE SEQUENCE [LARGE SCALE GENOMIC DNA]</scope>
    <source>
        <strain evidence="6">CGMCC 1.15472</strain>
    </source>
</reference>
<dbReference type="EMBL" id="BMJG01000004">
    <property type="protein sequence ID" value="GGC34599.1"/>
    <property type="molecule type" value="Genomic_DNA"/>
</dbReference>
<organism evidence="5 6">
    <name type="scientific">Brevibacterium sediminis</name>
    <dbReference type="NCBI Taxonomy" id="1857024"/>
    <lineage>
        <taxon>Bacteria</taxon>
        <taxon>Bacillati</taxon>
        <taxon>Actinomycetota</taxon>
        <taxon>Actinomycetes</taxon>
        <taxon>Micrococcales</taxon>
        <taxon>Brevibacteriaceae</taxon>
        <taxon>Brevibacterium</taxon>
    </lineage>
</organism>